<keyword evidence="6 9" id="KW-1133">Transmembrane helix</keyword>
<comment type="function">
    <text evidence="9">Part of the tripartite ATP-independent periplasmic (TRAP) transport system.</text>
</comment>
<dbReference type="STRING" id="311410.LA5095_05540"/>
<feature type="transmembrane region" description="Helical" evidence="9">
    <location>
        <begin position="135"/>
        <end position="159"/>
    </location>
</feature>
<dbReference type="InterPro" id="IPR055348">
    <property type="entry name" value="DctQ"/>
</dbReference>
<dbReference type="GO" id="GO:0005886">
    <property type="term" value="C:plasma membrane"/>
    <property type="evidence" value="ECO:0007669"/>
    <property type="project" value="UniProtKB-SubCell"/>
</dbReference>
<comment type="subcellular location">
    <subcellularLocation>
        <location evidence="1 9">Cell inner membrane</location>
        <topology evidence="1 9">Multi-pass membrane protein</topology>
    </subcellularLocation>
</comment>
<keyword evidence="4 9" id="KW-0997">Cell inner membrane</keyword>
<dbReference type="PANTHER" id="PTHR35011">
    <property type="entry name" value="2,3-DIKETO-L-GULONATE TRAP TRANSPORTER SMALL PERMEASE PROTEIN YIAM"/>
    <property type="match status" value="1"/>
</dbReference>
<accession>A0A0M7B0Q9</accession>
<evidence type="ECO:0000256" key="7">
    <source>
        <dbReference type="ARBA" id="ARBA00023136"/>
    </source>
</evidence>
<dbReference type="GO" id="GO:0022857">
    <property type="term" value="F:transmembrane transporter activity"/>
    <property type="evidence" value="ECO:0007669"/>
    <property type="project" value="UniProtKB-UniRule"/>
</dbReference>
<dbReference type="GO" id="GO:0015740">
    <property type="term" value="P:C4-dicarboxylate transport"/>
    <property type="evidence" value="ECO:0007669"/>
    <property type="project" value="TreeGrafter"/>
</dbReference>
<dbReference type="Proteomes" id="UP000049983">
    <property type="component" value="Unassembled WGS sequence"/>
</dbReference>
<evidence type="ECO:0000313" key="11">
    <source>
        <dbReference type="EMBL" id="CTQ78874.1"/>
    </source>
</evidence>
<evidence type="ECO:0000256" key="6">
    <source>
        <dbReference type="ARBA" id="ARBA00022989"/>
    </source>
</evidence>
<sequence>MFLIKVTDRLTKLLMILAAAWAFILCFFILADIIFRALNMPLQGTKEIVANSVVMIVFLQLGFAVRSGSMLQADFLIDAFNPTLRKFIVVLGLLLGAAFFLFLMKAGIKPAVRSFANGEFDGEGALRVPVWPARFTIIFGSGLAAFNYLLLAVIEAFGLSDRLKFR</sequence>
<evidence type="ECO:0000256" key="3">
    <source>
        <dbReference type="ARBA" id="ARBA00022475"/>
    </source>
</evidence>
<evidence type="ECO:0000256" key="2">
    <source>
        <dbReference type="ARBA" id="ARBA00022448"/>
    </source>
</evidence>
<name>A0A0M7B0Q9_9HYPH</name>
<evidence type="ECO:0000313" key="12">
    <source>
        <dbReference type="Proteomes" id="UP000049983"/>
    </source>
</evidence>
<evidence type="ECO:0000256" key="4">
    <source>
        <dbReference type="ARBA" id="ARBA00022519"/>
    </source>
</evidence>
<evidence type="ECO:0000256" key="1">
    <source>
        <dbReference type="ARBA" id="ARBA00004429"/>
    </source>
</evidence>
<evidence type="ECO:0000259" key="10">
    <source>
        <dbReference type="Pfam" id="PF04290"/>
    </source>
</evidence>
<feature type="transmembrane region" description="Helical" evidence="9">
    <location>
        <begin position="87"/>
        <end position="108"/>
    </location>
</feature>
<comment type="subunit">
    <text evidence="9">The complex comprises the extracytoplasmic solute receptor protein and the two transmembrane proteins.</text>
</comment>
<dbReference type="InterPro" id="IPR007387">
    <property type="entry name" value="TRAP_DctQ"/>
</dbReference>
<feature type="transmembrane region" description="Helical" evidence="9">
    <location>
        <begin position="12"/>
        <end position="36"/>
    </location>
</feature>
<proteinExistence type="inferred from homology"/>
<dbReference type="Pfam" id="PF04290">
    <property type="entry name" value="DctQ"/>
    <property type="match status" value="1"/>
</dbReference>
<keyword evidence="7 9" id="KW-0472">Membrane</keyword>
<keyword evidence="3" id="KW-1003">Cell membrane</keyword>
<keyword evidence="2 9" id="KW-0813">Transport</keyword>
<evidence type="ECO:0000256" key="9">
    <source>
        <dbReference type="RuleBase" id="RU369079"/>
    </source>
</evidence>
<keyword evidence="12" id="KW-1185">Reference proteome</keyword>
<reference evidence="12" key="1">
    <citation type="submission" date="2015-07" db="EMBL/GenBank/DDBJ databases">
        <authorList>
            <person name="Rodrigo-Torres Lidia"/>
            <person name="Arahal R.David."/>
        </authorList>
    </citation>
    <scope>NUCLEOTIDE SEQUENCE [LARGE SCALE GENOMIC DNA]</scope>
    <source>
        <strain evidence="12">CECT 5096</strain>
    </source>
</reference>
<dbReference type="PANTHER" id="PTHR35011:SF10">
    <property type="entry name" value="TRAP TRANSPORTER SMALL PERMEASE PROTEIN"/>
    <property type="match status" value="1"/>
</dbReference>
<dbReference type="OrthoDB" id="2877624at2"/>
<dbReference type="AlphaFoldDB" id="A0A0M7B0Q9"/>
<dbReference type="GeneID" id="97673129"/>
<evidence type="ECO:0000256" key="8">
    <source>
        <dbReference type="ARBA" id="ARBA00038436"/>
    </source>
</evidence>
<gene>
    <name evidence="11" type="ORF">LA5096_05894</name>
</gene>
<feature type="domain" description="Tripartite ATP-independent periplasmic transporters DctQ component" evidence="10">
    <location>
        <begin position="26"/>
        <end position="153"/>
    </location>
</feature>
<keyword evidence="5 9" id="KW-0812">Transmembrane</keyword>
<organism evidence="11 12">
    <name type="scientific">Roseibium album</name>
    <dbReference type="NCBI Taxonomy" id="311410"/>
    <lineage>
        <taxon>Bacteria</taxon>
        <taxon>Pseudomonadati</taxon>
        <taxon>Pseudomonadota</taxon>
        <taxon>Alphaproteobacteria</taxon>
        <taxon>Hyphomicrobiales</taxon>
        <taxon>Stappiaceae</taxon>
        <taxon>Roseibium</taxon>
    </lineage>
</organism>
<protein>
    <recommendedName>
        <fullName evidence="9">TRAP transporter small permease protein</fullName>
    </recommendedName>
</protein>
<evidence type="ECO:0000256" key="5">
    <source>
        <dbReference type="ARBA" id="ARBA00022692"/>
    </source>
</evidence>
<feature type="transmembrane region" description="Helical" evidence="9">
    <location>
        <begin position="48"/>
        <end position="66"/>
    </location>
</feature>
<dbReference type="EMBL" id="CXWC01000016">
    <property type="protein sequence ID" value="CTQ78874.1"/>
    <property type="molecule type" value="Genomic_DNA"/>
</dbReference>
<comment type="similarity">
    <text evidence="8 9">Belongs to the TRAP transporter small permease family.</text>
</comment>
<dbReference type="RefSeq" id="WP_055120999.1">
    <property type="nucleotide sequence ID" value="NZ_CXWA01000012.1"/>
</dbReference>